<evidence type="ECO:0000256" key="3">
    <source>
        <dbReference type="ARBA" id="ARBA00022741"/>
    </source>
</evidence>
<gene>
    <name evidence="6" type="ORF">CUN48_02865</name>
</gene>
<dbReference type="InterPro" id="IPR017871">
    <property type="entry name" value="ABC_transporter-like_CS"/>
</dbReference>
<dbReference type="SUPFAM" id="SSF52540">
    <property type="entry name" value="P-loop containing nucleoside triphosphate hydrolases"/>
    <property type="match status" value="1"/>
</dbReference>
<name>A0A2M8QFH8_9CHLR</name>
<dbReference type="PROSITE" id="PS00211">
    <property type="entry name" value="ABC_TRANSPORTER_1"/>
    <property type="match status" value="1"/>
</dbReference>
<dbReference type="SMART" id="SM00382">
    <property type="entry name" value="AAA"/>
    <property type="match status" value="1"/>
</dbReference>
<dbReference type="PANTHER" id="PTHR43335">
    <property type="entry name" value="ABC TRANSPORTER, ATP-BINDING PROTEIN"/>
    <property type="match status" value="1"/>
</dbReference>
<dbReference type="InterPro" id="IPR003593">
    <property type="entry name" value="AAA+_ATPase"/>
</dbReference>
<evidence type="ECO:0000256" key="2">
    <source>
        <dbReference type="ARBA" id="ARBA00022448"/>
    </source>
</evidence>
<evidence type="ECO:0000313" key="7">
    <source>
        <dbReference type="Proteomes" id="UP000230790"/>
    </source>
</evidence>
<dbReference type="InterPro" id="IPR003439">
    <property type="entry name" value="ABC_transporter-like_ATP-bd"/>
</dbReference>
<dbReference type="InterPro" id="IPR027417">
    <property type="entry name" value="P-loop_NTPase"/>
</dbReference>
<dbReference type="GO" id="GO:0016887">
    <property type="term" value="F:ATP hydrolysis activity"/>
    <property type="evidence" value="ECO:0007669"/>
    <property type="project" value="InterPro"/>
</dbReference>
<dbReference type="Pfam" id="PF00005">
    <property type="entry name" value="ABC_tran"/>
    <property type="match status" value="1"/>
</dbReference>
<reference evidence="6 7" key="1">
    <citation type="submission" date="2017-11" db="EMBL/GenBank/DDBJ databases">
        <title>Evolution of Phototrophy in the Chloroflexi Phylum Driven by Horizontal Gene Transfer.</title>
        <authorList>
            <person name="Ward L.M."/>
            <person name="Hemp J."/>
            <person name="Shih P.M."/>
            <person name="Mcglynn S.E."/>
            <person name="Fischer W."/>
        </authorList>
    </citation>
    <scope>NUCLEOTIDE SEQUENCE [LARGE SCALE GENOMIC DNA]</scope>
    <source>
        <strain evidence="6">JP3_7</strain>
    </source>
</reference>
<keyword evidence="4 6" id="KW-0067">ATP-binding</keyword>
<dbReference type="CDD" id="cd03230">
    <property type="entry name" value="ABC_DR_subfamily_A"/>
    <property type="match status" value="1"/>
</dbReference>
<evidence type="ECO:0000256" key="4">
    <source>
        <dbReference type="ARBA" id="ARBA00022840"/>
    </source>
</evidence>
<evidence type="ECO:0000256" key="1">
    <source>
        <dbReference type="ARBA" id="ARBA00005417"/>
    </source>
</evidence>
<comment type="similarity">
    <text evidence="1">Belongs to the ABC transporter superfamily.</text>
</comment>
<sequence length="331" mass="36536">MRSAYRSGVEGGSQKVRRRAYWRIVMIRVEGLKKSYGAIQALRGVSFQVAAGEIVGLLGPNGAGKSTIIKILTGYLQPDEGIVEVDGLDVLTQRLEVQARLGYLPENTPLYPDMTVQAYLRMMADLRRIPEDKQLEYISEAVYATDIAGFLNRPIGKLSKGMRQRVGLAQAILHKPRLLILDEPTIGLDPTQLAEIRQLIRRLAQNSTVLFSSHILPEVEAVCHRAIIIMNGEIKADARLADLAATHNAIVALQRPVADFDKALRSIRGVKRVEALPAANGAPQYRVYGEGDVDLCPALYAAATQMSWPLRELRADTRTLESVFNELATRG</sequence>
<keyword evidence="2" id="KW-0813">Transport</keyword>
<accession>A0A2M8QFH8</accession>
<organism evidence="6 7">
    <name type="scientific">Candidatus Thermofonsia Clade 3 bacterium</name>
    <dbReference type="NCBI Taxonomy" id="2364212"/>
    <lineage>
        <taxon>Bacteria</taxon>
        <taxon>Bacillati</taxon>
        <taxon>Chloroflexota</taxon>
        <taxon>Candidatus Thermofontia</taxon>
        <taxon>Candidatus Thermofonsia Clade 3</taxon>
    </lineage>
</organism>
<evidence type="ECO:0000259" key="5">
    <source>
        <dbReference type="PROSITE" id="PS50893"/>
    </source>
</evidence>
<dbReference type="PROSITE" id="PS50893">
    <property type="entry name" value="ABC_TRANSPORTER_2"/>
    <property type="match status" value="1"/>
</dbReference>
<protein>
    <submittedName>
        <fullName evidence="6">Multidrug ABC transporter ATP-binding protein</fullName>
    </submittedName>
</protein>
<feature type="domain" description="ABC transporter" evidence="5">
    <location>
        <begin position="27"/>
        <end position="256"/>
    </location>
</feature>
<dbReference type="Proteomes" id="UP000230790">
    <property type="component" value="Unassembled WGS sequence"/>
</dbReference>
<dbReference type="PANTHER" id="PTHR43335:SF4">
    <property type="entry name" value="ABC TRANSPORTER, ATP-BINDING PROTEIN"/>
    <property type="match status" value="1"/>
</dbReference>
<evidence type="ECO:0000313" key="6">
    <source>
        <dbReference type="EMBL" id="PJF48566.1"/>
    </source>
</evidence>
<proteinExistence type="inferred from homology"/>
<dbReference type="GO" id="GO:0005524">
    <property type="term" value="F:ATP binding"/>
    <property type="evidence" value="ECO:0007669"/>
    <property type="project" value="UniProtKB-KW"/>
</dbReference>
<dbReference type="Gene3D" id="3.40.50.300">
    <property type="entry name" value="P-loop containing nucleotide triphosphate hydrolases"/>
    <property type="match status" value="1"/>
</dbReference>
<comment type="caution">
    <text evidence="6">The sequence shown here is derived from an EMBL/GenBank/DDBJ whole genome shotgun (WGS) entry which is preliminary data.</text>
</comment>
<dbReference type="EMBL" id="PGTN01000011">
    <property type="protein sequence ID" value="PJF48566.1"/>
    <property type="molecule type" value="Genomic_DNA"/>
</dbReference>
<dbReference type="AlphaFoldDB" id="A0A2M8QFH8"/>
<keyword evidence="3" id="KW-0547">Nucleotide-binding</keyword>